<protein>
    <submittedName>
        <fullName evidence="1">Uncharacterized protein</fullName>
    </submittedName>
</protein>
<sequence>MKLIDLSFRLSRPAGMGSLNLPRGRISRLHAGWQCFRCNPTGSFSMIWTQMPDAIASSVASQGSQRLSAELLVHSSLQEPAKPIDFERPQRSKCCTPKALCARGLQPGIDQHRSRTASSQLFQTNPDHGFFGTPRGTARTPSKHPRPGTQCKRIVLHGVPYQQFAPSRVNPDAVTVSLPSCPFLSSRPSRHCFAFQTKYVWSGVTASARQVGNESE</sequence>
<dbReference type="AlphaFoldDB" id="A0AAN6QB85"/>
<accession>A0AAN6QB85</accession>
<evidence type="ECO:0000313" key="2">
    <source>
        <dbReference type="Proteomes" id="UP001305647"/>
    </source>
</evidence>
<organism evidence="1 2">
    <name type="scientific">Parathielavia hyrcaniae</name>
    <dbReference type="NCBI Taxonomy" id="113614"/>
    <lineage>
        <taxon>Eukaryota</taxon>
        <taxon>Fungi</taxon>
        <taxon>Dikarya</taxon>
        <taxon>Ascomycota</taxon>
        <taxon>Pezizomycotina</taxon>
        <taxon>Sordariomycetes</taxon>
        <taxon>Sordariomycetidae</taxon>
        <taxon>Sordariales</taxon>
        <taxon>Chaetomiaceae</taxon>
        <taxon>Parathielavia</taxon>
    </lineage>
</organism>
<dbReference type="EMBL" id="MU863627">
    <property type="protein sequence ID" value="KAK4104281.1"/>
    <property type="molecule type" value="Genomic_DNA"/>
</dbReference>
<proteinExistence type="predicted"/>
<comment type="caution">
    <text evidence="1">The sequence shown here is derived from an EMBL/GenBank/DDBJ whole genome shotgun (WGS) entry which is preliminary data.</text>
</comment>
<evidence type="ECO:0000313" key="1">
    <source>
        <dbReference type="EMBL" id="KAK4104281.1"/>
    </source>
</evidence>
<reference evidence="1" key="1">
    <citation type="journal article" date="2023" name="Mol. Phylogenet. Evol.">
        <title>Genome-scale phylogeny and comparative genomics of the fungal order Sordariales.</title>
        <authorList>
            <person name="Hensen N."/>
            <person name="Bonometti L."/>
            <person name="Westerberg I."/>
            <person name="Brannstrom I.O."/>
            <person name="Guillou S."/>
            <person name="Cros-Aarteil S."/>
            <person name="Calhoun S."/>
            <person name="Haridas S."/>
            <person name="Kuo A."/>
            <person name="Mondo S."/>
            <person name="Pangilinan J."/>
            <person name="Riley R."/>
            <person name="LaButti K."/>
            <person name="Andreopoulos B."/>
            <person name="Lipzen A."/>
            <person name="Chen C."/>
            <person name="Yan M."/>
            <person name="Daum C."/>
            <person name="Ng V."/>
            <person name="Clum A."/>
            <person name="Steindorff A."/>
            <person name="Ohm R.A."/>
            <person name="Martin F."/>
            <person name="Silar P."/>
            <person name="Natvig D.O."/>
            <person name="Lalanne C."/>
            <person name="Gautier V."/>
            <person name="Ament-Velasquez S.L."/>
            <person name="Kruys A."/>
            <person name="Hutchinson M.I."/>
            <person name="Powell A.J."/>
            <person name="Barry K."/>
            <person name="Miller A.N."/>
            <person name="Grigoriev I.V."/>
            <person name="Debuchy R."/>
            <person name="Gladieux P."/>
            <person name="Hiltunen Thoren M."/>
            <person name="Johannesson H."/>
        </authorList>
    </citation>
    <scope>NUCLEOTIDE SEQUENCE</scope>
    <source>
        <strain evidence="1">CBS 757.83</strain>
    </source>
</reference>
<gene>
    <name evidence="1" type="ORF">N658DRAFT_249524</name>
</gene>
<reference evidence="1" key="2">
    <citation type="submission" date="2023-05" db="EMBL/GenBank/DDBJ databases">
        <authorList>
            <consortium name="Lawrence Berkeley National Laboratory"/>
            <person name="Steindorff A."/>
            <person name="Hensen N."/>
            <person name="Bonometti L."/>
            <person name="Westerberg I."/>
            <person name="Brannstrom I.O."/>
            <person name="Guillou S."/>
            <person name="Cros-Aarteil S."/>
            <person name="Calhoun S."/>
            <person name="Haridas S."/>
            <person name="Kuo A."/>
            <person name="Mondo S."/>
            <person name="Pangilinan J."/>
            <person name="Riley R."/>
            <person name="Labutti K."/>
            <person name="Andreopoulos B."/>
            <person name="Lipzen A."/>
            <person name="Chen C."/>
            <person name="Yanf M."/>
            <person name="Daum C."/>
            <person name="Ng V."/>
            <person name="Clum A."/>
            <person name="Ohm R."/>
            <person name="Martin F."/>
            <person name="Silar P."/>
            <person name="Natvig D."/>
            <person name="Lalanne C."/>
            <person name="Gautier V."/>
            <person name="Ament-Velasquez S.L."/>
            <person name="Kruys A."/>
            <person name="Hutchinson M.I."/>
            <person name="Powell A.J."/>
            <person name="Barry K."/>
            <person name="Miller A.N."/>
            <person name="Grigoriev I.V."/>
            <person name="Debuchy R."/>
            <person name="Gladieux P."/>
            <person name="Thoren M.H."/>
            <person name="Johannesson H."/>
        </authorList>
    </citation>
    <scope>NUCLEOTIDE SEQUENCE</scope>
    <source>
        <strain evidence="1">CBS 757.83</strain>
    </source>
</reference>
<dbReference type="Proteomes" id="UP001305647">
    <property type="component" value="Unassembled WGS sequence"/>
</dbReference>
<keyword evidence="2" id="KW-1185">Reference proteome</keyword>
<name>A0AAN6QB85_9PEZI</name>